<feature type="region of interest" description="Disordered" evidence="1">
    <location>
        <begin position="1"/>
        <end position="65"/>
    </location>
</feature>
<keyword evidence="3" id="KW-1185">Reference proteome</keyword>
<evidence type="ECO:0000313" key="2">
    <source>
        <dbReference type="EMBL" id="OXU21121.1"/>
    </source>
</evidence>
<evidence type="ECO:0000313" key="3">
    <source>
        <dbReference type="Proteomes" id="UP000215335"/>
    </source>
</evidence>
<sequence>IVSVGSPTNLKLSVSVTPDHKSKPTAAVCQHHPDPHAPDDLGCSIATTSAPQKQVTQDNKAVEKS</sequence>
<dbReference type="EMBL" id="NNAY01002533">
    <property type="protein sequence ID" value="OXU21121.1"/>
    <property type="molecule type" value="Genomic_DNA"/>
</dbReference>
<name>A0A232ES03_9HYME</name>
<evidence type="ECO:0000256" key="1">
    <source>
        <dbReference type="SAM" id="MobiDB-lite"/>
    </source>
</evidence>
<accession>A0A232ES03</accession>
<dbReference type="Proteomes" id="UP000215335">
    <property type="component" value="Unassembled WGS sequence"/>
</dbReference>
<feature type="compositionally biased region" description="Polar residues" evidence="1">
    <location>
        <begin position="1"/>
        <end position="16"/>
    </location>
</feature>
<reference evidence="2 3" key="1">
    <citation type="journal article" date="2017" name="Curr. Biol.">
        <title>The Evolution of Venom by Co-option of Single-Copy Genes.</title>
        <authorList>
            <person name="Martinson E.O."/>
            <person name="Mrinalini"/>
            <person name="Kelkar Y.D."/>
            <person name="Chang C.H."/>
            <person name="Werren J.H."/>
        </authorList>
    </citation>
    <scope>NUCLEOTIDE SEQUENCE [LARGE SCALE GENOMIC DNA]</scope>
    <source>
        <strain evidence="2 3">Alberta</strain>
        <tissue evidence="2">Whole body</tissue>
    </source>
</reference>
<proteinExistence type="predicted"/>
<organism evidence="2 3">
    <name type="scientific">Trichomalopsis sarcophagae</name>
    <dbReference type="NCBI Taxonomy" id="543379"/>
    <lineage>
        <taxon>Eukaryota</taxon>
        <taxon>Metazoa</taxon>
        <taxon>Ecdysozoa</taxon>
        <taxon>Arthropoda</taxon>
        <taxon>Hexapoda</taxon>
        <taxon>Insecta</taxon>
        <taxon>Pterygota</taxon>
        <taxon>Neoptera</taxon>
        <taxon>Endopterygota</taxon>
        <taxon>Hymenoptera</taxon>
        <taxon>Apocrita</taxon>
        <taxon>Proctotrupomorpha</taxon>
        <taxon>Chalcidoidea</taxon>
        <taxon>Pteromalidae</taxon>
        <taxon>Pteromalinae</taxon>
        <taxon>Trichomalopsis</taxon>
    </lineage>
</organism>
<feature type="compositionally biased region" description="Polar residues" evidence="1">
    <location>
        <begin position="45"/>
        <end position="59"/>
    </location>
</feature>
<feature type="non-terminal residue" evidence="2">
    <location>
        <position position="1"/>
    </location>
</feature>
<gene>
    <name evidence="2" type="ORF">TSAR_010088</name>
</gene>
<dbReference type="AlphaFoldDB" id="A0A232ES03"/>
<comment type="caution">
    <text evidence="2">The sequence shown here is derived from an EMBL/GenBank/DDBJ whole genome shotgun (WGS) entry which is preliminary data.</text>
</comment>
<protein>
    <submittedName>
        <fullName evidence="2">Uncharacterized protein</fullName>
    </submittedName>
</protein>